<accession>A0A4Z2H552</accession>
<dbReference type="EMBL" id="SRLO01000343">
    <property type="protein sequence ID" value="TNN59954.1"/>
    <property type="molecule type" value="Genomic_DNA"/>
</dbReference>
<protein>
    <submittedName>
        <fullName evidence="2">Uncharacterized protein</fullName>
    </submittedName>
</protein>
<dbReference type="AlphaFoldDB" id="A0A4Z2H552"/>
<gene>
    <name evidence="2" type="ORF">EYF80_029796</name>
</gene>
<evidence type="ECO:0000256" key="1">
    <source>
        <dbReference type="SAM" id="MobiDB-lite"/>
    </source>
</evidence>
<comment type="caution">
    <text evidence="2">The sequence shown here is derived from an EMBL/GenBank/DDBJ whole genome shotgun (WGS) entry which is preliminary data.</text>
</comment>
<name>A0A4Z2H552_9TELE</name>
<dbReference type="Proteomes" id="UP000314294">
    <property type="component" value="Unassembled WGS sequence"/>
</dbReference>
<organism evidence="2 3">
    <name type="scientific">Liparis tanakae</name>
    <name type="common">Tanaka's snailfish</name>
    <dbReference type="NCBI Taxonomy" id="230148"/>
    <lineage>
        <taxon>Eukaryota</taxon>
        <taxon>Metazoa</taxon>
        <taxon>Chordata</taxon>
        <taxon>Craniata</taxon>
        <taxon>Vertebrata</taxon>
        <taxon>Euteleostomi</taxon>
        <taxon>Actinopterygii</taxon>
        <taxon>Neopterygii</taxon>
        <taxon>Teleostei</taxon>
        <taxon>Neoteleostei</taxon>
        <taxon>Acanthomorphata</taxon>
        <taxon>Eupercaria</taxon>
        <taxon>Perciformes</taxon>
        <taxon>Cottioidei</taxon>
        <taxon>Cottales</taxon>
        <taxon>Liparidae</taxon>
        <taxon>Liparis</taxon>
    </lineage>
</organism>
<evidence type="ECO:0000313" key="2">
    <source>
        <dbReference type="EMBL" id="TNN59954.1"/>
    </source>
</evidence>
<proteinExistence type="predicted"/>
<keyword evidence="3" id="KW-1185">Reference proteome</keyword>
<sequence length="206" mass="22414">MHCMQRRPRTTTRAPTNSCSSFGVVSKAMWWPDTRVFPFSTTVFTVTSSSGKLGRLFVVSLEQWAKADDIITGGPADNVSVPIENAEGDLLLLVGGGGNGAVGIQYSLGTAHHRHQQEEKQQEEEEDSEAQVHVDLELWSGTRSLVHVGDEDSPFTVFHVSSAPPLSEKDRRGHGCSGGDGDEATPDARNTKQKNTEKLQLLNAEK</sequence>
<feature type="region of interest" description="Disordered" evidence="1">
    <location>
        <begin position="159"/>
        <end position="206"/>
    </location>
</feature>
<reference evidence="2 3" key="1">
    <citation type="submission" date="2019-03" db="EMBL/GenBank/DDBJ databases">
        <title>First draft genome of Liparis tanakae, snailfish: a comprehensive survey of snailfish specific genes.</title>
        <authorList>
            <person name="Kim W."/>
            <person name="Song I."/>
            <person name="Jeong J.-H."/>
            <person name="Kim D."/>
            <person name="Kim S."/>
            <person name="Ryu S."/>
            <person name="Song J.Y."/>
            <person name="Lee S.K."/>
        </authorList>
    </citation>
    <scope>NUCLEOTIDE SEQUENCE [LARGE SCALE GENOMIC DNA]</scope>
    <source>
        <tissue evidence="2">Muscle</tissue>
    </source>
</reference>
<evidence type="ECO:0000313" key="3">
    <source>
        <dbReference type="Proteomes" id="UP000314294"/>
    </source>
</evidence>